<dbReference type="InterPro" id="IPR013783">
    <property type="entry name" value="Ig-like_fold"/>
</dbReference>
<keyword evidence="3" id="KW-1185">Reference proteome</keyword>
<dbReference type="InterPro" id="IPR000601">
    <property type="entry name" value="PKD_dom"/>
</dbReference>
<feature type="domain" description="PKD" evidence="1">
    <location>
        <begin position="406"/>
        <end position="489"/>
    </location>
</feature>
<dbReference type="Pfam" id="PF11824">
    <property type="entry name" value="DUF3344"/>
    <property type="match status" value="2"/>
</dbReference>
<dbReference type="SUPFAM" id="SSF49299">
    <property type="entry name" value="PKD domain"/>
    <property type="match status" value="9"/>
</dbReference>
<dbReference type="PATRIC" id="fig|1434108.4.peg.2472"/>
<dbReference type="PROSITE" id="PS50093">
    <property type="entry name" value="PKD"/>
    <property type="match status" value="9"/>
</dbReference>
<sequence length="1897" mass="203542">MNQRIFLILFVFLCMMLITPAEAKTWYVDDSGGADFTDIQSAINSASSSDTIYVYAGTYNSFEVSIPYLTIKGERPDLVTVNGRIDIPEIATYANATGTVLEGMKITEEPNIDSDIGTVSDVTIRDCIFNGLTWSKGIDVDCDNLTFENNIVSNSTGKYAGMSIEKSNVLISNNTFSNNKGAGLTLYSKAINTTVTKNIFSSNAYAGIEFYKTTGLNTIYLNNFISNGVPATTSGTTAPALTHWNSTTPIKYIYNSQTYTGYVGNYWSDYNGTDANGDGIGDTPYVLPDSLGNDNYPLMQPFENYAIGGGGESGGDAPVANFTANVTSGTAPLTVQFTDESTNTPTSWSWDFDNDGNVDSIDQNPVHTYTAAGNYTVNLTVSNVDGSDSKVKTEYIVVSEPLSKAPVANFTATPTSGSAPLTVNFTDQSTGSPTSWLWDFGDDTNATEQNPSHIYSTAGTYDVNLTVSNADGRDSEVKTEYITVTSAATNDLSISGIVNTVPGSAVFAKEPNTIKVTNVMNTGTASLTNISVAFYASDVSNGTVPVNTTTISSLAGGAKTTVSLIDPTIRNLEDGTVTYTSVVDPDNLIPETNEENNNKSSSAKPLRYNGYKGKGIYWEGESNITTKHTYDLQGNLLYSTQPDTSYKAVGWTGRTEIWTADDLPIPSGSTIEKAFLYFAYNWDQTPGGYPWLNLNFNGNTIENGNLSTGDGTLYRDWSNFGGYADYEYGLCVYDVTDKFNETGNSLVTSPYGSSYNKVALYPSTLVVIYRDSNETRKQIFINEECDELGVSMSSYGTTSEEATAYAPFTGMSIDKSKVTNATMYSFAGSAGPDEGNLLFNGNTVAPLAWQGSSNSASPLVFNVKNYINETENEAGIQGTTSGGMDALQQILVVEYQKEQEAAPVANFTANVTSGTAPLDVQFTDASTGSPTSWLWDFGDGTNSTEQNPLHTYNEVGNYTVNLKVTNAAGSNSSQLADLIKVTEPPTSTEQPDLIVSAIIPNADEFFANETNNISAKVENVGTNASGSFTVTFTVNSIDTNVTVDALEAGTNTTVTITDPTIRSFGDNVTVTAAADSGNEIAESSEINNQMNITKSVVYNGYKGKRYTGGNDLGTQVTFEGKYGLVYSYGNTAYASGSWTAKTYTWSSTDLPIPAGATVESARLYQPYTWNKMTNDPAFTMSFNNNTVTPIATYKDRKSYGSYDYPSGLYVYNVTSLFDPAGNSITINPETGNNYGIYGAYLVVVYNDLTATEKKIWINDEFDLLASKGSYAVSNEEATAYASFSDVNATGISKATAIAVLASGNDNNKSKFVFNDNEYTGFWPDYQTMPQIGFSSYNVTGALLTGMDTARVQSYDNGTGGDSMSAMNVILVADYGETQNGTGAPVAAFTANLTSGDAPLTVNFTDESTSTPTSWAWDFDNNGTVDSTEQNPIYTYTSAGNYTVNLTVANADGSDSEVKTDYIVVSEPLPGALVANFTANVTSGKAPLTVEFTDISTGSPTSWQWDFNNDGTVDSTEQNPIYTYAATGTYTVNLTVTGPDGNDSEVKTGYINVTSPSSAKPVAAFSAFPTSGKTPLNVKFTDTSTGSPTSWFWNFGDGSKSYLQNPIHKYSKAGVYTVNLTVKNAAGRNTVTKTDYIKVITKPVANFTSSATSGKAPLKVTFTDTSTGSPTSWKWDFGDGSKSFHQNPIHKYSKAGTYTVNLTVKNAIGRNTVTKTSYIKVITKPVANFTSSVTSGKAPLKVAFTDTSTGIPAAWKWDFGDGSKSYLQNPTHKYSKVGSYTVNLTVKNAKGRNTVTKTEYIKVVTKPVADFSATPTSGKTPLTVEFTDNSTGVPTAWKWSFGDGTTSTEQNPEHQYLQGGSYKVTLTVVNVAGSSTVTKKNYIKVTTNTRPGIYSENK</sequence>
<feature type="domain" description="PKD" evidence="1">
    <location>
        <begin position="903"/>
        <end position="986"/>
    </location>
</feature>
<feature type="domain" description="PKD" evidence="1">
    <location>
        <begin position="1642"/>
        <end position="1725"/>
    </location>
</feature>
<dbReference type="Pfam" id="PF05048">
    <property type="entry name" value="NosD"/>
    <property type="match status" value="1"/>
</dbReference>
<protein>
    <submittedName>
        <fullName evidence="2">Cell surface protein</fullName>
    </submittedName>
</protein>
<dbReference type="Pfam" id="PF18911">
    <property type="entry name" value="PKD_4"/>
    <property type="match status" value="9"/>
</dbReference>
<dbReference type="FunFam" id="2.60.40.10:FF:000270">
    <property type="entry name" value="Cell surface protein"/>
    <property type="match status" value="9"/>
</dbReference>
<dbReference type="SUPFAM" id="SSF51126">
    <property type="entry name" value="Pectin lyase-like"/>
    <property type="match status" value="1"/>
</dbReference>
<feature type="domain" description="PKD" evidence="1">
    <location>
        <begin position="1806"/>
        <end position="1889"/>
    </location>
</feature>
<dbReference type="PANTHER" id="PTHR36842:SF1">
    <property type="entry name" value="PROTEIN TOLB"/>
    <property type="match status" value="1"/>
</dbReference>
<dbReference type="InterPro" id="IPR022409">
    <property type="entry name" value="PKD/Chitinase_dom"/>
</dbReference>
<dbReference type="KEGG" id="mby:MSBRM_1943"/>
<gene>
    <name evidence="2" type="ORF">MSBRM_1943</name>
</gene>
<dbReference type="InterPro" id="IPR011635">
    <property type="entry name" value="CARDB"/>
</dbReference>
<dbReference type="Gene3D" id="2.60.40.10">
    <property type="entry name" value="Immunoglobulins"/>
    <property type="match status" value="11"/>
</dbReference>
<dbReference type="GeneID" id="68903842"/>
<dbReference type="PANTHER" id="PTHR36842">
    <property type="entry name" value="PROTEIN TOLB HOMOLOG"/>
    <property type="match status" value="1"/>
</dbReference>
<feature type="domain" description="PKD" evidence="1">
    <location>
        <begin position="1560"/>
        <end position="1643"/>
    </location>
</feature>
<dbReference type="HOGENOM" id="CLU_235883_0_0_2"/>
<dbReference type="InterPro" id="IPR021779">
    <property type="entry name" value="DUF3344"/>
</dbReference>
<dbReference type="FunFam" id="2.160.20.10:FF:000088">
    <property type="entry name" value="Cell surface protein"/>
    <property type="match status" value="1"/>
</dbReference>
<evidence type="ECO:0000259" key="1">
    <source>
        <dbReference type="PROSITE" id="PS50093"/>
    </source>
</evidence>
<proteinExistence type="predicted"/>
<dbReference type="CDD" id="cd00146">
    <property type="entry name" value="PKD"/>
    <property type="match status" value="9"/>
</dbReference>
<feature type="domain" description="PKD" evidence="1">
    <location>
        <begin position="318"/>
        <end position="397"/>
    </location>
</feature>
<dbReference type="SMART" id="SM00089">
    <property type="entry name" value="PKD"/>
    <property type="match status" value="9"/>
</dbReference>
<feature type="domain" description="PKD" evidence="1">
    <location>
        <begin position="1724"/>
        <end position="1807"/>
    </location>
</feature>
<dbReference type="RefSeq" id="WP_052712827.1">
    <property type="nucleotide sequence ID" value="NZ_CP009528.1"/>
</dbReference>
<dbReference type="Pfam" id="PF07705">
    <property type="entry name" value="CARDB"/>
    <property type="match status" value="2"/>
</dbReference>
<name>A0A0E3LNK7_METBA</name>
<dbReference type="EMBL" id="CP009528">
    <property type="protein sequence ID" value="AKB54941.1"/>
    <property type="molecule type" value="Genomic_DNA"/>
</dbReference>
<feature type="domain" description="PKD" evidence="1">
    <location>
        <begin position="1472"/>
        <end position="1557"/>
    </location>
</feature>
<dbReference type="InterPro" id="IPR006626">
    <property type="entry name" value="PbH1"/>
</dbReference>
<dbReference type="SMART" id="SM00710">
    <property type="entry name" value="PbH1"/>
    <property type="match status" value="6"/>
</dbReference>
<dbReference type="InterPro" id="IPR035986">
    <property type="entry name" value="PKD_dom_sf"/>
</dbReference>
<feature type="domain" description="PKD" evidence="1">
    <location>
        <begin position="1384"/>
        <end position="1463"/>
    </location>
</feature>
<evidence type="ECO:0000313" key="2">
    <source>
        <dbReference type="EMBL" id="AKB54941.1"/>
    </source>
</evidence>
<organism evidence="2 3">
    <name type="scientific">Methanosarcina barkeri MS</name>
    <dbReference type="NCBI Taxonomy" id="1434108"/>
    <lineage>
        <taxon>Archaea</taxon>
        <taxon>Methanobacteriati</taxon>
        <taxon>Methanobacteriota</taxon>
        <taxon>Stenosarchaea group</taxon>
        <taxon>Methanomicrobia</taxon>
        <taxon>Methanosarcinales</taxon>
        <taxon>Methanosarcinaceae</taxon>
        <taxon>Methanosarcina</taxon>
    </lineage>
</organism>
<reference evidence="2 3" key="1">
    <citation type="submission" date="2014-07" db="EMBL/GenBank/DDBJ databases">
        <title>Methanogenic archaea and the global carbon cycle.</title>
        <authorList>
            <person name="Henriksen J.R."/>
            <person name="Luke J."/>
            <person name="Reinhart S."/>
            <person name="Benedict M.N."/>
            <person name="Youngblut N.D."/>
            <person name="Metcalf M.E."/>
            <person name="Whitaker R.J."/>
            <person name="Metcalf W.W."/>
        </authorList>
    </citation>
    <scope>NUCLEOTIDE SEQUENCE [LARGE SCALE GENOMIC DNA]</scope>
    <source>
        <strain evidence="2 3">MS</strain>
    </source>
</reference>
<dbReference type="Proteomes" id="UP000033033">
    <property type="component" value="Chromosome"/>
</dbReference>
<evidence type="ECO:0000313" key="3">
    <source>
        <dbReference type="Proteomes" id="UP000033033"/>
    </source>
</evidence>
<dbReference type="InterPro" id="IPR011050">
    <property type="entry name" value="Pectin_lyase_fold/virulence"/>
</dbReference>
<accession>A0A0E3LNK7</accession>
<dbReference type="InterPro" id="IPR007742">
    <property type="entry name" value="NosD_dom"/>
</dbReference>